<evidence type="ECO:0000256" key="1">
    <source>
        <dbReference type="SAM" id="Phobius"/>
    </source>
</evidence>
<name>A0A645AQY6_9ZZZZ</name>
<feature type="transmembrane region" description="Helical" evidence="1">
    <location>
        <begin position="46"/>
        <end position="63"/>
    </location>
</feature>
<keyword evidence="1" id="KW-0812">Transmembrane</keyword>
<keyword evidence="1" id="KW-0472">Membrane</keyword>
<dbReference type="EMBL" id="VSSQ01015285">
    <property type="protein sequence ID" value="MPM55467.1"/>
    <property type="molecule type" value="Genomic_DNA"/>
</dbReference>
<feature type="transmembrane region" description="Helical" evidence="1">
    <location>
        <begin position="69"/>
        <end position="93"/>
    </location>
</feature>
<feature type="transmembrane region" description="Helical" evidence="1">
    <location>
        <begin position="219"/>
        <end position="242"/>
    </location>
</feature>
<accession>A0A645AQY6</accession>
<sequence>MKKDFTYSLKKLFKQAETKNTYLMFQKNGELFSADMSEKYIKLHKRHYFIMFITIGPIINVFFDEVSIYLSLILYFLGAIIVFLVGNILRMFIDYFYCRKKFKHGLAKPYIEVSENNFEDEMQATGSFCEHKPSIKFKEFVSGSVINKKVYVCKKCGSSIKKVDKNSYSIKSEMLGLFILLAALELVIFTSINLFKGIKYILQIFTDCTDILIFDEFSFFSILSGLLVAIIIYMMICSYLYFHINYFSKYKKSETVEC</sequence>
<dbReference type="AlphaFoldDB" id="A0A645AQY6"/>
<reference evidence="2" key="1">
    <citation type="submission" date="2019-08" db="EMBL/GenBank/DDBJ databases">
        <authorList>
            <person name="Kucharzyk K."/>
            <person name="Murdoch R.W."/>
            <person name="Higgins S."/>
            <person name="Loffler F."/>
        </authorList>
    </citation>
    <scope>NUCLEOTIDE SEQUENCE</scope>
</reference>
<evidence type="ECO:0000313" key="2">
    <source>
        <dbReference type="EMBL" id="MPM55467.1"/>
    </source>
</evidence>
<proteinExistence type="predicted"/>
<feature type="transmembrane region" description="Helical" evidence="1">
    <location>
        <begin position="175"/>
        <end position="195"/>
    </location>
</feature>
<comment type="caution">
    <text evidence="2">The sequence shown here is derived from an EMBL/GenBank/DDBJ whole genome shotgun (WGS) entry which is preliminary data.</text>
</comment>
<keyword evidence="1" id="KW-1133">Transmembrane helix</keyword>
<organism evidence="2">
    <name type="scientific">bioreactor metagenome</name>
    <dbReference type="NCBI Taxonomy" id="1076179"/>
    <lineage>
        <taxon>unclassified sequences</taxon>
        <taxon>metagenomes</taxon>
        <taxon>ecological metagenomes</taxon>
    </lineage>
</organism>
<gene>
    <name evidence="2" type="ORF">SDC9_102264</name>
</gene>
<protein>
    <submittedName>
        <fullName evidence="2">Uncharacterized protein</fullName>
    </submittedName>
</protein>